<comment type="caution">
    <text evidence="1">The sequence shown here is derived from an EMBL/GenBank/DDBJ whole genome shotgun (WGS) entry which is preliminary data.</text>
</comment>
<reference evidence="1 2" key="2">
    <citation type="journal article" date="2022" name="Mol. Ecol. Resour.">
        <title>The genomes of chicory, endive, great burdock and yacon provide insights into Asteraceae paleo-polyploidization history and plant inulin production.</title>
        <authorList>
            <person name="Fan W."/>
            <person name="Wang S."/>
            <person name="Wang H."/>
            <person name="Wang A."/>
            <person name="Jiang F."/>
            <person name="Liu H."/>
            <person name="Zhao H."/>
            <person name="Xu D."/>
            <person name="Zhang Y."/>
        </authorList>
    </citation>
    <scope>NUCLEOTIDE SEQUENCE [LARGE SCALE GENOMIC DNA]</scope>
    <source>
        <strain evidence="2">cv. Yunnan</strain>
        <tissue evidence="1">Leaves</tissue>
    </source>
</reference>
<proteinExistence type="predicted"/>
<organism evidence="1 2">
    <name type="scientific">Smallanthus sonchifolius</name>
    <dbReference type="NCBI Taxonomy" id="185202"/>
    <lineage>
        <taxon>Eukaryota</taxon>
        <taxon>Viridiplantae</taxon>
        <taxon>Streptophyta</taxon>
        <taxon>Embryophyta</taxon>
        <taxon>Tracheophyta</taxon>
        <taxon>Spermatophyta</taxon>
        <taxon>Magnoliopsida</taxon>
        <taxon>eudicotyledons</taxon>
        <taxon>Gunneridae</taxon>
        <taxon>Pentapetalae</taxon>
        <taxon>asterids</taxon>
        <taxon>campanulids</taxon>
        <taxon>Asterales</taxon>
        <taxon>Asteraceae</taxon>
        <taxon>Asteroideae</taxon>
        <taxon>Heliantheae alliance</taxon>
        <taxon>Millerieae</taxon>
        <taxon>Smallanthus</taxon>
    </lineage>
</organism>
<keyword evidence="2" id="KW-1185">Reference proteome</keyword>
<dbReference type="Proteomes" id="UP001056120">
    <property type="component" value="Linkage Group LG27"/>
</dbReference>
<sequence length="151" mass="15934">MEEGKFVRPDTGNLVDEMEVEQAPVVHKPKVEKVGSGPGDNKELHGEGGPNDLHGDSNLELNALDNGDIGVAKDVGPTSCQLFLAADNAKLVGSGDGPYLNAPLRNMAPESPTFLRPMEASDKVTPDSYPASDLGIGLERGDINNEVELTV</sequence>
<accession>A0ACB8YNY0</accession>
<protein>
    <submittedName>
        <fullName evidence="1">Uncharacterized protein</fullName>
    </submittedName>
</protein>
<reference evidence="2" key="1">
    <citation type="journal article" date="2022" name="Mol. Ecol. Resour.">
        <title>The genomes of chicory, endive, great burdock and yacon provide insights into Asteraceae palaeo-polyploidization history and plant inulin production.</title>
        <authorList>
            <person name="Fan W."/>
            <person name="Wang S."/>
            <person name="Wang H."/>
            <person name="Wang A."/>
            <person name="Jiang F."/>
            <person name="Liu H."/>
            <person name="Zhao H."/>
            <person name="Xu D."/>
            <person name="Zhang Y."/>
        </authorList>
    </citation>
    <scope>NUCLEOTIDE SEQUENCE [LARGE SCALE GENOMIC DNA]</scope>
    <source>
        <strain evidence="2">cv. Yunnan</strain>
    </source>
</reference>
<gene>
    <name evidence="1" type="ORF">L1987_80512</name>
</gene>
<name>A0ACB8YNY0_9ASTR</name>
<evidence type="ECO:0000313" key="1">
    <source>
        <dbReference type="EMBL" id="KAI3686823.1"/>
    </source>
</evidence>
<evidence type="ECO:0000313" key="2">
    <source>
        <dbReference type="Proteomes" id="UP001056120"/>
    </source>
</evidence>
<dbReference type="EMBL" id="CM042044">
    <property type="protein sequence ID" value="KAI3686823.1"/>
    <property type="molecule type" value="Genomic_DNA"/>
</dbReference>